<organism evidence="2 3">
    <name type="scientific">Trichinella spiralis</name>
    <name type="common">Trichina worm</name>
    <dbReference type="NCBI Taxonomy" id="6334"/>
    <lineage>
        <taxon>Eukaryota</taxon>
        <taxon>Metazoa</taxon>
        <taxon>Ecdysozoa</taxon>
        <taxon>Nematoda</taxon>
        <taxon>Enoplea</taxon>
        <taxon>Dorylaimia</taxon>
        <taxon>Trichinellida</taxon>
        <taxon>Trichinellidae</taxon>
        <taxon>Trichinella</taxon>
    </lineage>
</organism>
<reference evidence="2 3" key="1">
    <citation type="submission" date="2015-01" db="EMBL/GenBank/DDBJ databases">
        <title>Evolution of Trichinella species and genotypes.</title>
        <authorList>
            <person name="Korhonen P.K."/>
            <person name="Edoardo P."/>
            <person name="Giuseppe L.R."/>
            <person name="Gasser R.B."/>
        </authorList>
    </citation>
    <scope>NUCLEOTIDE SEQUENCE [LARGE SCALE GENOMIC DNA]</scope>
    <source>
        <strain evidence="2">ISS3</strain>
    </source>
</reference>
<dbReference type="EMBL" id="JYDH01000109">
    <property type="protein sequence ID" value="KRY31884.1"/>
    <property type="molecule type" value="Genomic_DNA"/>
</dbReference>
<keyword evidence="3" id="KW-1185">Reference proteome</keyword>
<accession>A0A0V1B5I3</accession>
<protein>
    <submittedName>
        <fullName evidence="2">Uncharacterized protein</fullName>
    </submittedName>
</protein>
<name>A0A0V1B5I3_TRISP</name>
<dbReference type="Proteomes" id="UP000054776">
    <property type="component" value="Unassembled WGS sequence"/>
</dbReference>
<gene>
    <name evidence="2" type="ORF">T01_13393</name>
</gene>
<dbReference type="AlphaFoldDB" id="A0A0V1B5I3"/>
<proteinExistence type="predicted"/>
<comment type="caution">
    <text evidence="2">The sequence shown here is derived from an EMBL/GenBank/DDBJ whole genome shotgun (WGS) entry which is preliminary data.</text>
</comment>
<sequence>MRILLCTICHRRLSVYCYCSRSESSSRRASELPPATGQHALSAAGKPTRGLHPLRTDLGWHRMQRPRDILANKPILSTSFPLSPQLPLPRRIFLLQFFFKIELKSAHLLKLRVTANSPSQFQIQRDEHQPSSSVLRLILNTTCPYLTNSEVTENDPARNGRNVAPKFNHLIFSEL</sequence>
<dbReference type="InParanoid" id="A0A0V1B5I3"/>
<evidence type="ECO:0000256" key="1">
    <source>
        <dbReference type="SAM" id="MobiDB-lite"/>
    </source>
</evidence>
<evidence type="ECO:0000313" key="2">
    <source>
        <dbReference type="EMBL" id="KRY31884.1"/>
    </source>
</evidence>
<evidence type="ECO:0000313" key="3">
    <source>
        <dbReference type="Proteomes" id="UP000054776"/>
    </source>
</evidence>
<feature type="region of interest" description="Disordered" evidence="1">
    <location>
        <begin position="27"/>
        <end position="47"/>
    </location>
</feature>